<evidence type="ECO:0000256" key="6">
    <source>
        <dbReference type="ARBA" id="ARBA00022989"/>
    </source>
</evidence>
<evidence type="ECO:0000256" key="8">
    <source>
        <dbReference type="SAM" id="Phobius"/>
    </source>
</evidence>
<dbReference type="SUPFAM" id="SSF81345">
    <property type="entry name" value="ABC transporter involved in vitamin B12 uptake, BtuC"/>
    <property type="match status" value="1"/>
</dbReference>
<comment type="similarity">
    <text evidence="2">Belongs to the binding-protein-dependent transport system permease family. FecCD subfamily.</text>
</comment>
<evidence type="ECO:0000256" key="4">
    <source>
        <dbReference type="ARBA" id="ARBA00022475"/>
    </source>
</evidence>
<keyword evidence="4" id="KW-1003">Cell membrane</keyword>
<dbReference type="InterPro" id="IPR037294">
    <property type="entry name" value="ABC_BtuC-like"/>
</dbReference>
<keyword evidence="5 8" id="KW-0812">Transmembrane</keyword>
<name>A0ABT3INI5_9BACT</name>
<evidence type="ECO:0000256" key="3">
    <source>
        <dbReference type="ARBA" id="ARBA00022448"/>
    </source>
</evidence>
<feature type="transmembrane region" description="Helical" evidence="8">
    <location>
        <begin position="280"/>
        <end position="299"/>
    </location>
</feature>
<dbReference type="Gene3D" id="1.10.3470.10">
    <property type="entry name" value="ABC transporter involved in vitamin B12 uptake, BtuC"/>
    <property type="match status" value="1"/>
</dbReference>
<gene>
    <name evidence="9" type="ORF">OL497_16540</name>
</gene>
<evidence type="ECO:0000313" key="9">
    <source>
        <dbReference type="EMBL" id="MCW3485520.1"/>
    </source>
</evidence>
<dbReference type="Pfam" id="PF01032">
    <property type="entry name" value="FecCD"/>
    <property type="match status" value="1"/>
</dbReference>
<comment type="caution">
    <text evidence="9">The sequence shown here is derived from an EMBL/GenBank/DDBJ whole genome shotgun (WGS) entry which is preliminary data.</text>
</comment>
<dbReference type="PANTHER" id="PTHR30472:SF25">
    <property type="entry name" value="ABC TRANSPORTER PERMEASE PROTEIN MJ0876-RELATED"/>
    <property type="match status" value="1"/>
</dbReference>
<feature type="transmembrane region" description="Helical" evidence="8">
    <location>
        <begin position="151"/>
        <end position="173"/>
    </location>
</feature>
<keyword evidence="10" id="KW-1185">Reference proteome</keyword>
<dbReference type="CDD" id="cd06550">
    <property type="entry name" value="TM_ABC_iron-siderophores_like"/>
    <property type="match status" value="1"/>
</dbReference>
<proteinExistence type="inferred from homology"/>
<sequence length="336" mass="35598">MNTLYKIKIPVVSLLLLAAIVLSLKLGQLQISYAQILQVMTGNESNTLISDIILHLRLPRILFAALVGGGLAMCGYVMQTAIQNPLADPYILGISSGASLGASLGISLHFATSGPGQQLLVPLLAFTGALGAIAFVYFAANYKGRSSTTRLILAGVIVNSICIAVTNLLIYYAKNIEGARSITFWTMGSLANVSWNQVIGVMVAIGVSVIYFLTQYRALNLMSLGDEPALSLGLDVNKKRKVYIAIVTLLTGVMVAQCGIIGFIGLVVPHAVRALCRTSGSVILPVVLLGGGLFMVLVDTLSRVLLTNQEIPIGIITSLIGAPVFFLIFLKRGYGS</sequence>
<organism evidence="9 10">
    <name type="scientific">Chitinophaga nivalis</name>
    <dbReference type="NCBI Taxonomy" id="2991709"/>
    <lineage>
        <taxon>Bacteria</taxon>
        <taxon>Pseudomonadati</taxon>
        <taxon>Bacteroidota</taxon>
        <taxon>Chitinophagia</taxon>
        <taxon>Chitinophagales</taxon>
        <taxon>Chitinophagaceae</taxon>
        <taxon>Chitinophaga</taxon>
    </lineage>
</organism>
<keyword evidence="3" id="KW-0813">Transport</keyword>
<dbReference type="InterPro" id="IPR000522">
    <property type="entry name" value="ABC_transptr_permease_BtuC"/>
</dbReference>
<feature type="transmembrane region" description="Helical" evidence="8">
    <location>
        <begin position="242"/>
        <end position="268"/>
    </location>
</feature>
<keyword evidence="6 8" id="KW-1133">Transmembrane helix</keyword>
<feature type="transmembrane region" description="Helical" evidence="8">
    <location>
        <begin position="193"/>
        <end position="213"/>
    </location>
</feature>
<evidence type="ECO:0000256" key="7">
    <source>
        <dbReference type="ARBA" id="ARBA00023136"/>
    </source>
</evidence>
<comment type="subcellular location">
    <subcellularLocation>
        <location evidence="1">Cell membrane</location>
        <topology evidence="1">Multi-pass membrane protein</topology>
    </subcellularLocation>
</comment>
<dbReference type="RefSeq" id="WP_264732024.1">
    <property type="nucleotide sequence ID" value="NZ_JAPDNR010000001.1"/>
</dbReference>
<reference evidence="9 10" key="1">
    <citation type="submission" date="2022-10" db="EMBL/GenBank/DDBJ databases">
        <title>Chitinophaga nivalis PC15 sp. nov., isolated from Pyeongchang county, South Korea.</title>
        <authorList>
            <person name="Trinh H.N."/>
        </authorList>
    </citation>
    <scope>NUCLEOTIDE SEQUENCE [LARGE SCALE GENOMIC DNA]</scope>
    <source>
        <strain evidence="9 10">PC14</strain>
    </source>
</reference>
<accession>A0ABT3INI5</accession>
<evidence type="ECO:0000256" key="1">
    <source>
        <dbReference type="ARBA" id="ARBA00004651"/>
    </source>
</evidence>
<feature type="transmembrane region" description="Helical" evidence="8">
    <location>
        <begin position="58"/>
        <end position="78"/>
    </location>
</feature>
<keyword evidence="7 8" id="KW-0472">Membrane</keyword>
<feature type="transmembrane region" description="Helical" evidence="8">
    <location>
        <begin position="90"/>
        <end position="112"/>
    </location>
</feature>
<protein>
    <submittedName>
        <fullName evidence="9">Iron ABC transporter permease</fullName>
    </submittedName>
</protein>
<feature type="transmembrane region" description="Helical" evidence="8">
    <location>
        <begin position="118"/>
        <end position="139"/>
    </location>
</feature>
<evidence type="ECO:0000313" key="10">
    <source>
        <dbReference type="Proteomes" id="UP001207742"/>
    </source>
</evidence>
<dbReference type="EMBL" id="JAPDNS010000002">
    <property type="protein sequence ID" value="MCW3485520.1"/>
    <property type="molecule type" value="Genomic_DNA"/>
</dbReference>
<feature type="transmembrane region" description="Helical" evidence="8">
    <location>
        <begin position="311"/>
        <end position="330"/>
    </location>
</feature>
<evidence type="ECO:0000256" key="2">
    <source>
        <dbReference type="ARBA" id="ARBA00007935"/>
    </source>
</evidence>
<dbReference type="PANTHER" id="PTHR30472">
    <property type="entry name" value="FERRIC ENTEROBACTIN TRANSPORT SYSTEM PERMEASE PROTEIN"/>
    <property type="match status" value="1"/>
</dbReference>
<dbReference type="Proteomes" id="UP001207742">
    <property type="component" value="Unassembled WGS sequence"/>
</dbReference>
<evidence type="ECO:0000256" key="5">
    <source>
        <dbReference type="ARBA" id="ARBA00022692"/>
    </source>
</evidence>